<feature type="compositionally biased region" description="Low complexity" evidence="1">
    <location>
        <begin position="328"/>
        <end position="339"/>
    </location>
</feature>
<keyword evidence="3" id="KW-1185">Reference proteome</keyword>
<feature type="compositionally biased region" description="Basic and acidic residues" evidence="1">
    <location>
        <begin position="220"/>
        <end position="236"/>
    </location>
</feature>
<protein>
    <submittedName>
        <fullName evidence="2">ZYBA0S05-02520g1_1</fullName>
    </submittedName>
</protein>
<name>A0A8J2T6L0_ZYGB2</name>
<evidence type="ECO:0000313" key="2">
    <source>
        <dbReference type="EMBL" id="CDF89822.1"/>
    </source>
</evidence>
<dbReference type="EMBL" id="HG316458">
    <property type="protein sequence ID" value="CDF89822.1"/>
    <property type="molecule type" value="Genomic_DNA"/>
</dbReference>
<feature type="region of interest" description="Disordered" evidence="1">
    <location>
        <begin position="193"/>
        <end position="278"/>
    </location>
</feature>
<feature type="compositionally biased region" description="Acidic residues" evidence="1">
    <location>
        <begin position="238"/>
        <end position="247"/>
    </location>
</feature>
<organism evidence="2 3">
    <name type="scientific">Zygosaccharomyces bailii (strain CLIB 213 / ATCC 58445 / CBS 680 / BCRC 21525 / NBRC 1098 / NCYC 1416 / NRRL Y-2227)</name>
    <dbReference type="NCBI Taxonomy" id="1333698"/>
    <lineage>
        <taxon>Eukaryota</taxon>
        <taxon>Fungi</taxon>
        <taxon>Dikarya</taxon>
        <taxon>Ascomycota</taxon>
        <taxon>Saccharomycotina</taxon>
        <taxon>Saccharomycetes</taxon>
        <taxon>Saccharomycetales</taxon>
        <taxon>Saccharomycetaceae</taxon>
        <taxon>Zygosaccharomyces</taxon>
    </lineage>
</organism>
<reference evidence="3" key="1">
    <citation type="journal article" date="2013" name="Genome Announc.">
        <title>Genome sequence of the food spoilage yeast Zygosaccharomyces bailii CLIB 213(T).</title>
        <authorList>
            <person name="Galeote V."/>
            <person name="Bigey F."/>
            <person name="Devillers H."/>
            <person name="Neuveglise C."/>
            <person name="Dequin S."/>
        </authorList>
    </citation>
    <scope>NUCLEOTIDE SEQUENCE [LARGE SCALE GENOMIC DNA]</scope>
    <source>
        <strain evidence="3">CLIB 213 / ATCC 58445 / CBS 680 / CCRC 21525 / NBRC 1098 / NCYC 1416 / NRRL Y-2227</strain>
    </source>
</reference>
<accession>A0A8J2T6L0</accession>
<evidence type="ECO:0000313" key="3">
    <source>
        <dbReference type="Proteomes" id="UP000019375"/>
    </source>
</evidence>
<evidence type="ECO:0000256" key="1">
    <source>
        <dbReference type="SAM" id="MobiDB-lite"/>
    </source>
</evidence>
<dbReference type="Proteomes" id="UP000019375">
    <property type="component" value="Unassembled WGS sequence"/>
</dbReference>
<gene>
    <name evidence="2" type="ORF">BN860_02520g</name>
</gene>
<feature type="compositionally biased region" description="Basic and acidic residues" evidence="1">
    <location>
        <begin position="260"/>
        <end position="278"/>
    </location>
</feature>
<dbReference type="AlphaFoldDB" id="A0A8J2T6L0"/>
<feature type="region of interest" description="Disordered" evidence="1">
    <location>
        <begin position="303"/>
        <end position="349"/>
    </location>
</feature>
<dbReference type="OrthoDB" id="4036613at2759"/>
<sequence length="349" mass="39596">MSASNSEAQINQLVEELLPTTETLKPEIHSDGEDAILYRLLDEAKHGRKLMNYLLFSNSTAHILDFNNSAIHRTSICIGKMWFDEEKSASTQTAPAAMQLETPVIFSWSKKVHDERKEQNSIRPRSSPVRETTNNILYKTAAVKLGKIEPWEKWNEPLRSSVIQEDGESSQRSQWANSSFKVDPLQPFVAKLVKEPKKKVPKKEKSPSKMKNLFSFLSSSRKDKVEHMDSQPKSQEDQQNEIEEEKQESDVAKDTANPTRDVEELHQETKELDKGIELSKEIEESASNFKKEPDVGMIEQVSLPSSENTEIPRHASPLVPVNLPTMQSLNSSSPLSMDSFIPLKPKKKN</sequence>
<proteinExistence type="predicted"/>